<evidence type="ECO:0000256" key="3">
    <source>
        <dbReference type="ARBA" id="ARBA00022737"/>
    </source>
</evidence>
<dbReference type="SUPFAM" id="SSF48239">
    <property type="entry name" value="Terpenoid cyclases/Protein prenyltransferases"/>
    <property type="match status" value="2"/>
</dbReference>
<evidence type="ECO:0000256" key="2">
    <source>
        <dbReference type="ARBA" id="ARBA00009755"/>
    </source>
</evidence>
<keyword evidence="7" id="KW-0456">Lyase</keyword>
<evidence type="ECO:0000256" key="1">
    <source>
        <dbReference type="ARBA" id="ARBA00004999"/>
    </source>
</evidence>
<dbReference type="InterPro" id="IPR032696">
    <property type="entry name" value="SQ_cyclase_C"/>
</dbReference>
<sequence>MDPISVVRAAREQLMDEVLRKQKRDGRWSLCFETGPMTDAYTLLLMEGVGWRDPKLREGIVSRLRALADRDGGWRLYADEPHVNVSATVEASVALVAAGAESPDGTLIRQAQERVRSQGGIRKAGSLTRIVLSLVGMLDWGRQPRLPIRLLLLPWWFPVNLFDLVGFTRCHLVPVMVASHLRVARSLPRGPHDLTGWGMLTDSISISPTLQRHIQDSLPAELSGKVGERLALAKAAAFMRNRTEADGTLYSYFSTTLLMVFAWLGLGFSPSHPWITQAIRGVRSFVIPTAEGLHMQFTTSTVWDTALLMDALGEAGIPPQDEAMVRGRHYVLTRQHTRLGDWAIKNPGVPAGGWGFSDINTINPDVDDTAACLRVLARGLTVDPSLSGPWERGVRWLTSMQNRDGGWAAFEKNTDKRWPQLLLPAEDLKMVATDPSTVDLTGRTLAFLGRYRGWKQENPAAERAIRFLEKVQEKDGSWFGRWGIAYIYGTWAALTGMTAVGCTFSHPAVAKGVRWLLSVQNPDGGWGESCRSDGERRYVPLNKSTPSQTAWALDALIACHDHPTAPIQAGIQRLASLTWEKGEHITYPTGAGMAGQFYIHYHSYRYIWPLGVLARYEKKYGSSAPAPYS</sequence>
<keyword evidence="4" id="KW-0413">Isomerase</keyword>
<dbReference type="InterPro" id="IPR002365">
    <property type="entry name" value="Terpene_synthase_CS"/>
</dbReference>
<comment type="caution">
    <text evidence="7">The sequence shown here is derived from an EMBL/GenBank/DDBJ whole genome shotgun (WGS) entry which is preliminary data.</text>
</comment>
<dbReference type="EC" id="4.2.1.137" evidence="7"/>
<dbReference type="NCBIfam" id="TIGR01787">
    <property type="entry name" value="squalene_cyclas"/>
    <property type="match status" value="1"/>
</dbReference>
<dbReference type="InterPro" id="IPR008930">
    <property type="entry name" value="Terpenoid_cyclase/PrenylTrfase"/>
</dbReference>
<keyword evidence="3" id="KW-0677">Repeat</keyword>
<dbReference type="Proteomes" id="UP001185012">
    <property type="component" value="Unassembled WGS sequence"/>
</dbReference>
<dbReference type="EMBL" id="JAVDQG010000005">
    <property type="protein sequence ID" value="MDR6226429.1"/>
    <property type="molecule type" value="Genomic_DNA"/>
</dbReference>
<comment type="similarity">
    <text evidence="2">Belongs to the terpene cyclase/mutase family.</text>
</comment>
<dbReference type="PROSITE" id="PS01074">
    <property type="entry name" value="TERPENE_SYNTHASES"/>
    <property type="match status" value="1"/>
</dbReference>
<dbReference type="RefSeq" id="WP_309866291.1">
    <property type="nucleotide sequence ID" value="NZ_JAVDQG010000005.1"/>
</dbReference>
<dbReference type="SFLD" id="SFLDG01016">
    <property type="entry name" value="Prenyltransferase_Like_2"/>
    <property type="match status" value="1"/>
</dbReference>
<comment type="pathway">
    <text evidence="1">Secondary metabolite biosynthesis; hopanoid biosynthesis.</text>
</comment>
<feature type="domain" description="Squalene cyclase N-terminal" evidence="6">
    <location>
        <begin position="15"/>
        <end position="289"/>
    </location>
</feature>
<dbReference type="PANTHER" id="PTHR11764:SF20">
    <property type="entry name" value="LANOSTEROL SYNTHASE"/>
    <property type="match status" value="1"/>
</dbReference>
<dbReference type="Pfam" id="PF13243">
    <property type="entry name" value="SQHop_cyclase_C"/>
    <property type="match status" value="1"/>
</dbReference>
<gene>
    <name evidence="7" type="ORF">JOE21_002436</name>
</gene>
<feature type="domain" description="Squalene cyclase C-terminal" evidence="5">
    <location>
        <begin position="300"/>
        <end position="617"/>
    </location>
</feature>
<dbReference type="PANTHER" id="PTHR11764">
    <property type="entry name" value="TERPENE CYCLASE/MUTASE FAMILY MEMBER"/>
    <property type="match status" value="1"/>
</dbReference>
<dbReference type="Pfam" id="PF13249">
    <property type="entry name" value="SQHop_cyclase_N"/>
    <property type="match status" value="1"/>
</dbReference>
<protein>
    <submittedName>
        <fullName evidence="7">Sporulenol synthase</fullName>
        <ecNumber evidence="7">4.2.1.137</ecNumber>
    </submittedName>
</protein>
<evidence type="ECO:0000313" key="8">
    <source>
        <dbReference type="Proteomes" id="UP001185012"/>
    </source>
</evidence>
<dbReference type="GO" id="GO:0016829">
    <property type="term" value="F:lyase activity"/>
    <property type="evidence" value="ECO:0007669"/>
    <property type="project" value="UniProtKB-KW"/>
</dbReference>
<evidence type="ECO:0000256" key="4">
    <source>
        <dbReference type="ARBA" id="ARBA00023235"/>
    </source>
</evidence>
<evidence type="ECO:0000313" key="7">
    <source>
        <dbReference type="EMBL" id="MDR6226429.1"/>
    </source>
</evidence>
<evidence type="ECO:0000259" key="6">
    <source>
        <dbReference type="Pfam" id="PF13249"/>
    </source>
</evidence>
<evidence type="ECO:0000259" key="5">
    <source>
        <dbReference type="Pfam" id="PF13243"/>
    </source>
</evidence>
<keyword evidence="8" id="KW-1185">Reference proteome</keyword>
<accession>A0ABU1INQ7</accession>
<name>A0ABU1INQ7_9BACL</name>
<dbReference type="Gene3D" id="1.50.10.20">
    <property type="match status" value="2"/>
</dbReference>
<proteinExistence type="inferred from homology"/>
<dbReference type="InterPro" id="IPR018333">
    <property type="entry name" value="Squalene_cyclase"/>
</dbReference>
<organism evidence="7 8">
    <name type="scientific">Desmospora profundinema</name>
    <dbReference type="NCBI Taxonomy" id="1571184"/>
    <lineage>
        <taxon>Bacteria</taxon>
        <taxon>Bacillati</taxon>
        <taxon>Bacillota</taxon>
        <taxon>Bacilli</taxon>
        <taxon>Bacillales</taxon>
        <taxon>Thermoactinomycetaceae</taxon>
        <taxon>Desmospora</taxon>
    </lineage>
</organism>
<reference evidence="7 8" key="1">
    <citation type="submission" date="2023-07" db="EMBL/GenBank/DDBJ databases">
        <title>Genomic Encyclopedia of Type Strains, Phase IV (KMG-IV): sequencing the most valuable type-strain genomes for metagenomic binning, comparative biology and taxonomic classification.</title>
        <authorList>
            <person name="Goeker M."/>
        </authorList>
    </citation>
    <scope>NUCLEOTIDE SEQUENCE [LARGE SCALE GENOMIC DNA]</scope>
    <source>
        <strain evidence="7 8">DSM 45903</strain>
    </source>
</reference>
<dbReference type="InterPro" id="IPR032697">
    <property type="entry name" value="SQ_cyclase_N"/>
</dbReference>